<protein>
    <submittedName>
        <fullName evidence="1">Uncharacterized protein</fullName>
    </submittedName>
</protein>
<sequence>MTTTTLESLQNEVIRDVLNVSDVHILKKLKNFLRCEERKKHEYAASQPASAVASEEAEPYMTKEEILTNFDQACKELKLNLEGKLEFKPAEELLNEL</sequence>
<reference evidence="1" key="2">
    <citation type="submission" date="2021-04" db="EMBL/GenBank/DDBJ databases">
        <authorList>
            <person name="Gilroy R."/>
        </authorList>
    </citation>
    <scope>NUCLEOTIDE SEQUENCE</scope>
    <source>
        <strain evidence="1">ChiHecec1B25-7008</strain>
    </source>
</reference>
<organism evidence="1 2">
    <name type="scientific">Candidatus Bacteroides intestinavium</name>
    <dbReference type="NCBI Taxonomy" id="2838469"/>
    <lineage>
        <taxon>Bacteria</taxon>
        <taxon>Pseudomonadati</taxon>
        <taxon>Bacteroidota</taxon>
        <taxon>Bacteroidia</taxon>
        <taxon>Bacteroidales</taxon>
        <taxon>Bacteroidaceae</taxon>
        <taxon>Bacteroides</taxon>
    </lineage>
</organism>
<evidence type="ECO:0000313" key="1">
    <source>
        <dbReference type="EMBL" id="HJA83815.1"/>
    </source>
</evidence>
<comment type="caution">
    <text evidence="1">The sequence shown here is derived from an EMBL/GenBank/DDBJ whole genome shotgun (WGS) entry which is preliminary data.</text>
</comment>
<dbReference type="AlphaFoldDB" id="A0A9D2HQX1"/>
<dbReference type="EMBL" id="DWZE01000085">
    <property type="protein sequence ID" value="HJA83815.1"/>
    <property type="molecule type" value="Genomic_DNA"/>
</dbReference>
<dbReference type="Proteomes" id="UP000823860">
    <property type="component" value="Unassembled WGS sequence"/>
</dbReference>
<proteinExistence type="predicted"/>
<name>A0A9D2HQX1_9BACE</name>
<accession>A0A9D2HQX1</accession>
<gene>
    <name evidence="1" type="ORF">H9785_07600</name>
</gene>
<evidence type="ECO:0000313" key="2">
    <source>
        <dbReference type="Proteomes" id="UP000823860"/>
    </source>
</evidence>
<reference evidence="1" key="1">
    <citation type="journal article" date="2021" name="PeerJ">
        <title>Extensive microbial diversity within the chicken gut microbiome revealed by metagenomics and culture.</title>
        <authorList>
            <person name="Gilroy R."/>
            <person name="Ravi A."/>
            <person name="Getino M."/>
            <person name="Pursley I."/>
            <person name="Horton D.L."/>
            <person name="Alikhan N.F."/>
            <person name="Baker D."/>
            <person name="Gharbi K."/>
            <person name="Hall N."/>
            <person name="Watson M."/>
            <person name="Adriaenssens E.M."/>
            <person name="Foster-Nyarko E."/>
            <person name="Jarju S."/>
            <person name="Secka A."/>
            <person name="Antonio M."/>
            <person name="Oren A."/>
            <person name="Chaudhuri R.R."/>
            <person name="La Ragione R."/>
            <person name="Hildebrand F."/>
            <person name="Pallen M.J."/>
        </authorList>
    </citation>
    <scope>NUCLEOTIDE SEQUENCE</scope>
    <source>
        <strain evidence="1">ChiHecec1B25-7008</strain>
    </source>
</reference>